<feature type="domain" description="Gfo/Idh/MocA-like oxidoreductase N-terminal" evidence="1">
    <location>
        <begin position="6"/>
        <end position="123"/>
    </location>
</feature>
<dbReference type="PANTHER" id="PTHR42840">
    <property type="entry name" value="NAD(P)-BINDING ROSSMANN-FOLD SUPERFAMILY PROTEIN-RELATED"/>
    <property type="match status" value="1"/>
</dbReference>
<reference evidence="3 4" key="1">
    <citation type="journal article" date="2018" name="Sci. Rep.">
        <title>Comparative genomics provides insights into the lifestyle and reveals functional heterogeneity of dark septate endophytic fungi.</title>
        <authorList>
            <person name="Knapp D.G."/>
            <person name="Nemeth J.B."/>
            <person name="Barry K."/>
            <person name="Hainaut M."/>
            <person name="Henrissat B."/>
            <person name="Johnson J."/>
            <person name="Kuo A."/>
            <person name="Lim J.H.P."/>
            <person name="Lipzen A."/>
            <person name="Nolan M."/>
            <person name="Ohm R.A."/>
            <person name="Tamas L."/>
            <person name="Grigoriev I.V."/>
            <person name="Spatafora J.W."/>
            <person name="Nagy L.G."/>
            <person name="Kovacs G.M."/>
        </authorList>
    </citation>
    <scope>NUCLEOTIDE SEQUENCE [LARGE SCALE GENOMIC DNA]</scope>
    <source>
        <strain evidence="3 4">DSE2036</strain>
    </source>
</reference>
<dbReference type="Pfam" id="PF01408">
    <property type="entry name" value="GFO_IDH_MocA"/>
    <property type="match status" value="1"/>
</dbReference>
<dbReference type="Gene3D" id="3.40.50.720">
    <property type="entry name" value="NAD(P)-binding Rossmann-like Domain"/>
    <property type="match status" value="1"/>
</dbReference>
<protein>
    <submittedName>
        <fullName evidence="3">NAD(P)-binding protein</fullName>
    </submittedName>
</protein>
<organism evidence="3 4">
    <name type="scientific">Periconia macrospinosa</name>
    <dbReference type="NCBI Taxonomy" id="97972"/>
    <lineage>
        <taxon>Eukaryota</taxon>
        <taxon>Fungi</taxon>
        <taxon>Dikarya</taxon>
        <taxon>Ascomycota</taxon>
        <taxon>Pezizomycotina</taxon>
        <taxon>Dothideomycetes</taxon>
        <taxon>Pleosporomycetidae</taxon>
        <taxon>Pleosporales</taxon>
        <taxon>Massarineae</taxon>
        <taxon>Periconiaceae</taxon>
        <taxon>Periconia</taxon>
    </lineage>
</organism>
<evidence type="ECO:0000313" key="3">
    <source>
        <dbReference type="EMBL" id="PVI04236.1"/>
    </source>
</evidence>
<dbReference type="GO" id="GO:0006740">
    <property type="term" value="P:NADPH regeneration"/>
    <property type="evidence" value="ECO:0007669"/>
    <property type="project" value="TreeGrafter"/>
</dbReference>
<dbReference type="EMBL" id="KZ805323">
    <property type="protein sequence ID" value="PVI04236.1"/>
    <property type="molecule type" value="Genomic_DNA"/>
</dbReference>
<dbReference type="AlphaFoldDB" id="A0A2V1E1Q2"/>
<keyword evidence="4" id="KW-1185">Reference proteome</keyword>
<gene>
    <name evidence="3" type="ORF">DM02DRAFT_611666</name>
</gene>
<name>A0A2V1E1Q2_9PLEO</name>
<dbReference type="GO" id="GO:0005737">
    <property type="term" value="C:cytoplasm"/>
    <property type="evidence" value="ECO:0007669"/>
    <property type="project" value="TreeGrafter"/>
</dbReference>
<dbReference type="OrthoDB" id="64915at2759"/>
<dbReference type="STRING" id="97972.A0A2V1E1Q2"/>
<dbReference type="Proteomes" id="UP000244855">
    <property type="component" value="Unassembled WGS sequence"/>
</dbReference>
<dbReference type="SUPFAM" id="SSF51735">
    <property type="entry name" value="NAD(P)-binding Rossmann-fold domains"/>
    <property type="match status" value="1"/>
</dbReference>
<dbReference type="GO" id="GO:0016491">
    <property type="term" value="F:oxidoreductase activity"/>
    <property type="evidence" value="ECO:0007669"/>
    <property type="project" value="TreeGrafter"/>
</dbReference>
<sequence>MPPLPIALIGSGIFAREEHLPAILAASSSLSLVAIYSRSLASATALAEQAGVDPGVEVYSDDGGKDGKGGYEELLKKDGLKGVVIALPILTQPSYICKALEAGKHVLAEKPIAKDVATAVELTSWYRDNFANGPTFSIAENFRFLDSYLYASEQVASLGRVLGFRVRVHSFVQPGGKYFETAWRKKPEYQGGFLLDGGVHFVAGTRLVLGGAGVKPVKTSAWTTQLQEHLPPVDTVDATVRLSNGASGTISLSFGTTFSGSEYAFALEKGTVTVSRGKVTVKRNGEDEQVKNFPDEGSGVKQEIAAWGKALQEGKENKRQSPEEALGDLEWLEAMLQSGEKGGAPVELHHS</sequence>
<dbReference type="Pfam" id="PF02894">
    <property type="entry name" value="GFO_IDH_MocA_C"/>
    <property type="match status" value="1"/>
</dbReference>
<dbReference type="PANTHER" id="PTHR42840:SF5">
    <property type="entry name" value="NAD(P)-BINDING ROSSMANN-FOLD SUPERFAMILY PROTEIN"/>
    <property type="match status" value="1"/>
</dbReference>
<accession>A0A2V1E1Q2</accession>
<evidence type="ECO:0000313" key="4">
    <source>
        <dbReference type="Proteomes" id="UP000244855"/>
    </source>
</evidence>
<dbReference type="InterPro" id="IPR000683">
    <property type="entry name" value="Gfo/Idh/MocA-like_OxRdtase_N"/>
</dbReference>
<dbReference type="GO" id="GO:0000166">
    <property type="term" value="F:nucleotide binding"/>
    <property type="evidence" value="ECO:0007669"/>
    <property type="project" value="InterPro"/>
</dbReference>
<dbReference type="InterPro" id="IPR004104">
    <property type="entry name" value="Gfo/Idh/MocA-like_OxRdtase_C"/>
</dbReference>
<proteinExistence type="predicted"/>
<dbReference type="Gene3D" id="3.30.360.10">
    <property type="entry name" value="Dihydrodipicolinate Reductase, domain 2"/>
    <property type="match status" value="1"/>
</dbReference>
<feature type="domain" description="Gfo/Idh/MocA-like oxidoreductase C-terminal" evidence="2">
    <location>
        <begin position="157"/>
        <end position="348"/>
    </location>
</feature>
<evidence type="ECO:0000259" key="2">
    <source>
        <dbReference type="Pfam" id="PF02894"/>
    </source>
</evidence>
<dbReference type="SUPFAM" id="SSF55347">
    <property type="entry name" value="Glyceraldehyde-3-phosphate dehydrogenase-like, C-terminal domain"/>
    <property type="match status" value="1"/>
</dbReference>
<evidence type="ECO:0000259" key="1">
    <source>
        <dbReference type="Pfam" id="PF01408"/>
    </source>
</evidence>
<dbReference type="InterPro" id="IPR036291">
    <property type="entry name" value="NAD(P)-bd_dom_sf"/>
</dbReference>